<dbReference type="EMBL" id="KQ976396">
    <property type="protein sequence ID" value="KYM92930.1"/>
    <property type="molecule type" value="Genomic_DNA"/>
</dbReference>
<sequence length="1213" mass="138411">MLSLARVSFPPFFKRRSSAEKNKASCCHRLTTMISEMLHRDELNSNSSGRNRSRRRLVICQVAVGRAECLHSCRRQLTRKCRSLDRGRITEQATVYFVLQRRKGHGKTKGLTSILVGTLDSVFDTKPPPFRILHQTPSSEVYWEVACSLTREEILQDWEWLHSNLMATLTSFDTEEEITEFVCCKIQSIIANSIPDSQFADEEDPESFKTVSFKFHQLFNIPKEDKLVNYYSCSYWKSRLPRQGWLYLSVNHMCFYAYILARETKLTIRWTDITELNKTNSLIVPDSIRVVTRDNKEHYFSMFIHKSETYSLMEQLTNIAMKRLIDEKSGFNEDRDLLNKLSKNVPKKPSFLKRDLDARAHSETYRLQFRLPGTEKLDGSIDATLWTPYNKRYVWGKIYLSQNYLCFESRVRRQVSLVIPLREVTLVESAENQSSTGADKSILITTARSSFLFAQIHDRDFVVQKISELLSKSKLNYITRENVCLPNMSNNCEEIKLTEQWKPQPPLMILFKAPLTPEAALKQEAKEKQWELHFAEYGRGITMYRTTETTKLVIQGIPQSLRGEVWLTFSGALNEKAMNPDLYKSLVEQSLGKSCQANEEIERDLHRSLPEHPAFQSDTGISALRRVLSAYAWRNPQIGKSNNLFCYCQAMNIVASVLLIYCSEESAFWQLCNVCESLLPDYYDRRVVGALVDQGLLEELAAEHLPVLHAKLQELGLIKVISLSWFLTIFLSVMPTSSAVNIMDCFFYDGAKVIFQIALTVLEWNQDKLLNCRDDGEAMQLLTDYLGGVYNDEGPIFPKPVDSTLLNKSISVQTLIYEAYSRYGSLTIGGIERLRLKHRLRVVQSLEDGIEKNVIRSVIVDKYMKMEELQELLSLVREELMSQRKSEPDRYDPTQPPYEAYKVDFDLFRILFGGLSPWGKCTQAESLSARLFRLMDRNRDGLLNFRELVQAIGMTATADLTQRLKLLYTLHLPPLLTPADFESPTHSADGAEVAAEATDFFDNMEQSVASLEMPISIAEEPTVSTLSRSTSLNSQPGDQSWEVQSMGSLRSMIASKDSPLDLKIVPKMSQGHFIALWKTLYDMFPAQPEEQETYHCIASIGTLLLQLGDVGKKFYIEKEESEDSLLLAASAAQQVSSVVERSPDRNGNPSSTTSSADPDWSITVEQFLASALTGQAIVDFFSKRTDLMEAMTTLKNRRFNRVHSLSDTPTLNG</sequence>
<dbReference type="SMART" id="SM00164">
    <property type="entry name" value="TBC"/>
    <property type="match status" value="1"/>
</dbReference>
<evidence type="ECO:0000259" key="6">
    <source>
        <dbReference type="PROSITE" id="PS50222"/>
    </source>
</evidence>
<dbReference type="FunFam" id="2.30.29.30:FF:000013">
    <property type="entry name" value="Putative TBC1 domain family member 8B"/>
    <property type="match status" value="1"/>
</dbReference>
<dbReference type="PANTHER" id="PTHR47666:SF1">
    <property type="entry name" value="PROTEIN VASCULAR ASSOCIATED DEATH 1, CHLOROPLASTIC"/>
    <property type="match status" value="1"/>
</dbReference>
<dbReference type="GO" id="GO:0005509">
    <property type="term" value="F:calcium ion binding"/>
    <property type="evidence" value="ECO:0007669"/>
    <property type="project" value="InterPro"/>
</dbReference>
<dbReference type="FunFam" id="1.10.472.80:FF:000049">
    <property type="entry name" value="Uncharacterized protein, isoform B"/>
    <property type="match status" value="1"/>
</dbReference>
<dbReference type="PANTHER" id="PTHR47666">
    <property type="entry name" value="PROTEIN VASCULAR ASSOCIATED DEATH 1, CHLOROPLASTIC"/>
    <property type="match status" value="1"/>
</dbReference>
<dbReference type="CDD" id="cd13351">
    <property type="entry name" value="PH-GRAM1_TCB1D9_TCB1D9B"/>
    <property type="match status" value="1"/>
</dbReference>
<dbReference type="GO" id="GO:0003008">
    <property type="term" value="P:system process"/>
    <property type="evidence" value="ECO:0007669"/>
    <property type="project" value="UniProtKB-ARBA"/>
</dbReference>
<feature type="domain" description="EF-hand" evidence="6">
    <location>
        <begin position="923"/>
        <end position="958"/>
    </location>
</feature>
<proteinExistence type="predicted"/>
<dbReference type="InterPro" id="IPR036017">
    <property type="entry name" value="TCB1D9/TCB1D9B_PH-GRAM2"/>
</dbReference>
<feature type="region of interest" description="Disordered" evidence="4">
    <location>
        <begin position="1137"/>
        <end position="1158"/>
    </location>
</feature>
<evidence type="ECO:0000259" key="5">
    <source>
        <dbReference type="PROSITE" id="PS50086"/>
    </source>
</evidence>
<dbReference type="FunFam" id="1.10.8.270:FF:000002">
    <property type="entry name" value="TBC1 domain family member 9B"/>
    <property type="match status" value="1"/>
</dbReference>
<reference evidence="7 8" key="1">
    <citation type="submission" date="2015-09" db="EMBL/GenBank/DDBJ databases">
        <title>Atta colombica WGS genome.</title>
        <authorList>
            <person name="Nygaard S."/>
            <person name="Hu H."/>
            <person name="Boomsma J."/>
            <person name="Zhang G."/>
        </authorList>
    </citation>
    <scope>NUCLEOTIDE SEQUENCE [LARGE SCALE GENOMIC DNA]</scope>
    <source>
        <strain evidence="7">Treedump-2</strain>
        <tissue evidence="7">Whole body</tissue>
    </source>
</reference>
<feature type="compositionally biased region" description="Polar residues" evidence="4">
    <location>
        <begin position="1145"/>
        <end position="1156"/>
    </location>
</feature>
<dbReference type="InterPro" id="IPR000195">
    <property type="entry name" value="Rab-GAP-TBC_dom"/>
</dbReference>
<evidence type="ECO:0000256" key="3">
    <source>
        <dbReference type="ARBA" id="ARBA00022837"/>
    </source>
</evidence>
<evidence type="ECO:0000256" key="2">
    <source>
        <dbReference type="ARBA" id="ARBA00022737"/>
    </source>
</evidence>
<accession>A0A195BXB1</accession>
<evidence type="ECO:0000256" key="4">
    <source>
        <dbReference type="SAM" id="MobiDB-lite"/>
    </source>
</evidence>
<keyword evidence="3" id="KW-0106">Calcium</keyword>
<dbReference type="InterPro" id="IPR018247">
    <property type="entry name" value="EF_Hand_1_Ca_BS"/>
</dbReference>
<dbReference type="InterPro" id="IPR011992">
    <property type="entry name" value="EF-hand-dom_pair"/>
</dbReference>
<dbReference type="GO" id="GO:0005096">
    <property type="term" value="F:GTPase activator activity"/>
    <property type="evidence" value="ECO:0007669"/>
    <property type="project" value="UniProtKB-KW"/>
</dbReference>
<dbReference type="InterPro" id="IPR035969">
    <property type="entry name" value="Rab-GAP_TBC_sf"/>
</dbReference>
<keyword evidence="1" id="KW-0343">GTPase activation</keyword>
<dbReference type="Gene3D" id="1.10.472.80">
    <property type="entry name" value="Ypt/Rab-GAP domain of gyp1p, domain 3"/>
    <property type="match status" value="1"/>
</dbReference>
<name>A0A195BXB1_9HYME</name>
<dbReference type="InterPro" id="IPR036014">
    <property type="entry name" value="TCB1D9/TCB1D9B_PH-GRAM1"/>
</dbReference>
<evidence type="ECO:0000256" key="1">
    <source>
        <dbReference type="ARBA" id="ARBA00022468"/>
    </source>
</evidence>
<dbReference type="CDD" id="cd13354">
    <property type="entry name" value="PH-GRAM2_TCB1D9_TCB1D9B"/>
    <property type="match status" value="1"/>
</dbReference>
<gene>
    <name evidence="7" type="ORF">ALC53_00469</name>
</gene>
<dbReference type="Gene3D" id="2.30.29.30">
    <property type="entry name" value="Pleckstrin-homology domain (PH domain)/Phosphotyrosine-binding domain (PTB)"/>
    <property type="match status" value="2"/>
</dbReference>
<protein>
    <submittedName>
        <fullName evidence="7">TBC1 domain family member 9</fullName>
    </submittedName>
</protein>
<keyword evidence="2" id="KW-0677">Repeat</keyword>
<dbReference type="PROSITE" id="PS00018">
    <property type="entry name" value="EF_HAND_1"/>
    <property type="match status" value="1"/>
</dbReference>
<evidence type="ECO:0000313" key="7">
    <source>
        <dbReference type="EMBL" id="KYM92930.1"/>
    </source>
</evidence>
<dbReference type="SUPFAM" id="SSF47473">
    <property type="entry name" value="EF-hand"/>
    <property type="match status" value="1"/>
</dbReference>
<dbReference type="Pfam" id="PF02893">
    <property type="entry name" value="GRAM"/>
    <property type="match status" value="2"/>
</dbReference>
<dbReference type="InterPro" id="IPR002048">
    <property type="entry name" value="EF_hand_dom"/>
</dbReference>
<keyword evidence="8" id="KW-1185">Reference proteome</keyword>
<dbReference type="InterPro" id="IPR004182">
    <property type="entry name" value="GRAM"/>
</dbReference>
<dbReference type="InterPro" id="IPR011993">
    <property type="entry name" value="PH-like_dom_sf"/>
</dbReference>
<dbReference type="STRING" id="520822.A0A195BXB1"/>
<organism evidence="7 8">
    <name type="scientific">Atta colombica</name>
    <dbReference type="NCBI Taxonomy" id="520822"/>
    <lineage>
        <taxon>Eukaryota</taxon>
        <taxon>Metazoa</taxon>
        <taxon>Ecdysozoa</taxon>
        <taxon>Arthropoda</taxon>
        <taxon>Hexapoda</taxon>
        <taxon>Insecta</taxon>
        <taxon>Pterygota</taxon>
        <taxon>Neoptera</taxon>
        <taxon>Endopterygota</taxon>
        <taxon>Hymenoptera</taxon>
        <taxon>Apocrita</taxon>
        <taxon>Aculeata</taxon>
        <taxon>Formicoidea</taxon>
        <taxon>Formicidae</taxon>
        <taxon>Myrmicinae</taxon>
        <taxon>Atta</taxon>
    </lineage>
</organism>
<dbReference type="PROSITE" id="PS50222">
    <property type="entry name" value="EF_HAND_2"/>
    <property type="match status" value="1"/>
</dbReference>
<feature type="domain" description="Rab-GAP TBC" evidence="5">
    <location>
        <begin position="556"/>
        <end position="750"/>
    </location>
</feature>
<dbReference type="SUPFAM" id="SSF47923">
    <property type="entry name" value="Ypt/Rab-GAP domain of gyp1p"/>
    <property type="match status" value="2"/>
</dbReference>
<evidence type="ECO:0000313" key="8">
    <source>
        <dbReference type="Proteomes" id="UP000078540"/>
    </source>
</evidence>
<dbReference type="Gene3D" id="1.10.8.270">
    <property type="entry name" value="putative rabgap domain of human tbc1 domain family member 14 like domains"/>
    <property type="match status" value="1"/>
</dbReference>
<dbReference type="Gene3D" id="1.10.238.10">
    <property type="entry name" value="EF-hand"/>
    <property type="match status" value="1"/>
</dbReference>
<dbReference type="PROSITE" id="PS50086">
    <property type="entry name" value="TBC_RABGAP"/>
    <property type="match status" value="1"/>
</dbReference>
<dbReference type="Pfam" id="PF00566">
    <property type="entry name" value="RabGAP-TBC"/>
    <property type="match status" value="1"/>
</dbReference>
<dbReference type="SMART" id="SM00568">
    <property type="entry name" value="GRAM"/>
    <property type="match status" value="2"/>
</dbReference>
<dbReference type="Gene3D" id="1.10.10.750">
    <property type="entry name" value="Ypt/Rab-GAP domain of gyp1p, domain 1"/>
    <property type="match status" value="1"/>
</dbReference>
<dbReference type="AlphaFoldDB" id="A0A195BXB1"/>
<dbReference type="Proteomes" id="UP000078540">
    <property type="component" value="Unassembled WGS sequence"/>
</dbReference>